<evidence type="ECO:0000256" key="3">
    <source>
        <dbReference type="ARBA" id="ARBA00022840"/>
    </source>
</evidence>
<dbReference type="SUPFAM" id="SSF52540">
    <property type="entry name" value="P-loop containing nucleoside triphosphate hydrolases"/>
    <property type="match status" value="2"/>
</dbReference>
<dbReference type="GO" id="GO:0005524">
    <property type="term" value="F:ATP binding"/>
    <property type="evidence" value="ECO:0007669"/>
    <property type="project" value="UniProtKB-KW"/>
</dbReference>
<feature type="domain" description="AAA+ ATPase" evidence="4">
    <location>
        <begin position="265"/>
        <end position="409"/>
    </location>
</feature>
<feature type="domain" description="AAA+ ATPase" evidence="4">
    <location>
        <begin position="523"/>
        <end position="655"/>
    </location>
</feature>
<dbReference type="AlphaFoldDB" id="A0A6I0ER35"/>
<reference evidence="5 6" key="1">
    <citation type="submission" date="2019-10" db="EMBL/GenBank/DDBJ databases">
        <title>Whole-genome sequence of the extremophile Heliorestis acidaminivorans DSM 24790.</title>
        <authorList>
            <person name="Kyndt J.A."/>
            <person name="Meyer T.E."/>
        </authorList>
    </citation>
    <scope>NUCLEOTIDE SEQUENCE [LARGE SCALE GENOMIC DNA]</scope>
    <source>
        <strain evidence="5 6">DSM 24790</strain>
    </source>
</reference>
<dbReference type="InterPro" id="IPR027417">
    <property type="entry name" value="P-loop_NTPase"/>
</dbReference>
<name>A0A6I0ER35_9FIRM</name>
<dbReference type="RefSeq" id="WP_151620601.1">
    <property type="nucleotide sequence ID" value="NZ_WBXO01000008.1"/>
</dbReference>
<dbReference type="SMART" id="SM00382">
    <property type="entry name" value="AAA"/>
    <property type="match status" value="2"/>
</dbReference>
<evidence type="ECO:0000256" key="2">
    <source>
        <dbReference type="ARBA" id="ARBA00022741"/>
    </source>
</evidence>
<gene>
    <name evidence="5" type="ORF">F9B85_10280</name>
</gene>
<dbReference type="Gene3D" id="1.10.8.60">
    <property type="match status" value="1"/>
</dbReference>
<dbReference type="Proteomes" id="UP000468766">
    <property type="component" value="Unassembled WGS sequence"/>
</dbReference>
<evidence type="ECO:0000313" key="5">
    <source>
        <dbReference type="EMBL" id="KAB2951936.1"/>
    </source>
</evidence>
<dbReference type="InterPro" id="IPR003959">
    <property type="entry name" value="ATPase_AAA_core"/>
</dbReference>
<evidence type="ECO:0000313" key="6">
    <source>
        <dbReference type="Proteomes" id="UP000468766"/>
    </source>
</evidence>
<organism evidence="5 6">
    <name type="scientific">Heliorestis acidaminivorans</name>
    <dbReference type="NCBI Taxonomy" id="553427"/>
    <lineage>
        <taxon>Bacteria</taxon>
        <taxon>Bacillati</taxon>
        <taxon>Bacillota</taxon>
        <taxon>Clostridia</taxon>
        <taxon>Eubacteriales</taxon>
        <taxon>Heliobacteriaceae</taxon>
        <taxon>Heliorestis</taxon>
    </lineage>
</organism>
<evidence type="ECO:0000259" key="4">
    <source>
        <dbReference type="SMART" id="SM00382"/>
    </source>
</evidence>
<dbReference type="InterPro" id="IPR054472">
    <property type="entry name" value="WHD"/>
</dbReference>
<dbReference type="EMBL" id="WBXO01000008">
    <property type="protein sequence ID" value="KAB2951936.1"/>
    <property type="molecule type" value="Genomic_DNA"/>
</dbReference>
<evidence type="ECO:0000256" key="1">
    <source>
        <dbReference type="ARBA" id="ARBA00006914"/>
    </source>
</evidence>
<accession>A0A6I0ER35</accession>
<dbReference type="GO" id="GO:0016887">
    <property type="term" value="F:ATP hydrolysis activity"/>
    <property type="evidence" value="ECO:0007669"/>
    <property type="project" value="InterPro"/>
</dbReference>
<dbReference type="Pfam" id="PF00004">
    <property type="entry name" value="AAA"/>
    <property type="match status" value="1"/>
</dbReference>
<sequence length="745" mass="86379">MLTIVRKSMDKDEALKAYNDNYEYIQDWIAYIEFTITFHLKHIVKIDQINEHKLDRFKGLLIGRDEMIRLLEGMNLESETSKKEQEKINFYDSCEMIENYLEERAVVTTKAGVFLPFAYMSHMLELSAFEKYVVMLSFLRHLDKKYEKIFGYLQDDVTRKSPTADLAIKLYLPGEAGLRVTVLIQRMEEKLFRYFFLENQESSHSLERELLLDQDLFYFILDIKGLRDSSNKRIKLFFPGVQVEPLLIQQQWQDQLVRVLQDSQGPLACFIQGPPGSGKKLHVKSAGNQLKRTVIFIETRNILNLDGTLNNRQLNQALREALLHDAILCLTDFEELLDLLANPDSTGLSTMDRLMTELLEELQGRVETLLILSTKPWSYSNRKSNFQWAVLEINLPNRIERKILWENIAYNLPLAEEIELYEVANKFNLTAGQIADACQEASRLTYWQGEEVISRQKLYQACYKQVSHKLNEKASLVFARYTMDDLILPEAQKKTLNQVCNHVKYRHVVLDEWGFDKKLPYGKGLSMLFCGPPGTGKTMAAQVIAHELGLEMYKIDLSQIVSKYIGETEKNLQEMFEEAKKSNAILFFDECDALFGKRTEVKDARDRYANLETSYLLQKIEEFEGVSILATNFINNIDDAFMRRIHYVLHFPFPDEKSREMIWRYVFPEKTPLSKQIDYAFLAKQFEFSGGRIKNIAVNSAFLAAAEGKEVSMSQLIRATKDELTKQGKVVVSSDFGEYGYLLRS</sequence>
<dbReference type="InterPro" id="IPR050221">
    <property type="entry name" value="26S_Proteasome_ATPase"/>
</dbReference>
<dbReference type="PANTHER" id="PTHR23073">
    <property type="entry name" value="26S PROTEASOME REGULATORY SUBUNIT"/>
    <property type="match status" value="1"/>
</dbReference>
<dbReference type="InterPro" id="IPR003593">
    <property type="entry name" value="AAA+_ATPase"/>
</dbReference>
<keyword evidence="6" id="KW-1185">Reference proteome</keyword>
<proteinExistence type="inferred from homology"/>
<comment type="similarity">
    <text evidence="1">Belongs to the AAA ATPase family.</text>
</comment>
<dbReference type="OrthoDB" id="9806903at2"/>
<dbReference type="Pfam" id="PF22977">
    <property type="entry name" value="WHD"/>
    <property type="match status" value="1"/>
</dbReference>
<comment type="caution">
    <text evidence="5">The sequence shown here is derived from an EMBL/GenBank/DDBJ whole genome shotgun (WGS) entry which is preliminary data.</text>
</comment>
<keyword evidence="2" id="KW-0547">Nucleotide-binding</keyword>
<keyword evidence="3 5" id="KW-0067">ATP-binding</keyword>
<dbReference type="Gene3D" id="3.40.50.300">
    <property type="entry name" value="P-loop containing nucleotide triphosphate hydrolases"/>
    <property type="match status" value="2"/>
</dbReference>
<protein>
    <submittedName>
        <fullName evidence="5">ATP-binding protein</fullName>
    </submittedName>
</protein>
<dbReference type="CDD" id="cd19481">
    <property type="entry name" value="RecA-like_protease"/>
    <property type="match status" value="1"/>
</dbReference>